<dbReference type="SUPFAM" id="SSF52075">
    <property type="entry name" value="Outer arm dynein light chain 1"/>
    <property type="match status" value="1"/>
</dbReference>
<dbReference type="InterPro" id="IPR001611">
    <property type="entry name" value="Leu-rich_rpt"/>
</dbReference>
<dbReference type="Proteomes" id="UP001430919">
    <property type="component" value="Unassembled WGS sequence"/>
</dbReference>
<evidence type="ECO:0000256" key="3">
    <source>
        <dbReference type="SAM" id="Phobius"/>
    </source>
</evidence>
<protein>
    <recommendedName>
        <fullName evidence="6">Leucine Rich repeat-containing protein</fullName>
    </recommendedName>
</protein>
<keyword evidence="2" id="KW-0677">Repeat</keyword>
<keyword evidence="1" id="KW-0433">Leucine-rich repeat</keyword>
<evidence type="ECO:0000256" key="1">
    <source>
        <dbReference type="ARBA" id="ARBA00022614"/>
    </source>
</evidence>
<dbReference type="PROSITE" id="PS51450">
    <property type="entry name" value="LRR"/>
    <property type="match status" value="1"/>
</dbReference>
<feature type="transmembrane region" description="Helical" evidence="3">
    <location>
        <begin position="43"/>
        <end position="64"/>
    </location>
</feature>
<evidence type="ECO:0000313" key="5">
    <source>
        <dbReference type="Proteomes" id="UP001430919"/>
    </source>
</evidence>
<accession>A0ABS8MTZ0</accession>
<dbReference type="Pfam" id="PF12799">
    <property type="entry name" value="LRR_4"/>
    <property type="match status" value="1"/>
</dbReference>
<evidence type="ECO:0008006" key="6">
    <source>
        <dbReference type="Google" id="ProtNLM"/>
    </source>
</evidence>
<dbReference type="InterPro" id="IPR032675">
    <property type="entry name" value="LRR_dom_sf"/>
</dbReference>
<reference evidence="4" key="1">
    <citation type="submission" date="2021-11" db="EMBL/GenBank/DDBJ databases">
        <title>Description of novel Flavobacterium species.</title>
        <authorList>
            <person name="Saticioglu I.B."/>
            <person name="Ay H."/>
            <person name="Altun S."/>
            <person name="Duman M."/>
        </authorList>
    </citation>
    <scope>NUCLEOTIDE SEQUENCE</scope>
    <source>
        <strain evidence="4">F-65</strain>
    </source>
</reference>
<dbReference type="EMBL" id="JAJJMO010000001">
    <property type="protein sequence ID" value="MCC9072232.1"/>
    <property type="molecule type" value="Genomic_DNA"/>
</dbReference>
<feature type="transmembrane region" description="Helical" evidence="3">
    <location>
        <begin position="145"/>
        <end position="168"/>
    </location>
</feature>
<feature type="transmembrane region" description="Helical" evidence="3">
    <location>
        <begin position="12"/>
        <end position="31"/>
    </location>
</feature>
<dbReference type="RefSeq" id="WP_229989004.1">
    <property type="nucleotide sequence ID" value="NZ_JAJJMO010000001.1"/>
</dbReference>
<name>A0ABS8MTZ0_9FLAO</name>
<evidence type="ECO:0000313" key="4">
    <source>
        <dbReference type="EMBL" id="MCC9072232.1"/>
    </source>
</evidence>
<sequence>MSLIFLAGLTPAGYVFLGVIALSFLIAYLWLKSSGKKEKLGCLPIGLTALIIWFVLMFPVFISLEIIQNGIPATKIGLAVFWILIIGFLAYVIFSKNRKRVKEVVFLIFRNILYLIILCLFLTLLLGMIYYVYLNLFTHEKDDAPIWTVLVCIFFIASLILAAFGLFIQSKEGKKKEKTTFYNLEEAKLKPESVVELNLSKTKMDEFPVAIFQFTNLKFLILSNNNISEIPNDINKLKLLIGLDVSNNPISDLERNRIRKLLSKDVEIVF</sequence>
<keyword evidence="3" id="KW-0812">Transmembrane</keyword>
<feature type="transmembrane region" description="Helical" evidence="3">
    <location>
        <begin position="106"/>
        <end position="133"/>
    </location>
</feature>
<dbReference type="Gene3D" id="3.80.10.10">
    <property type="entry name" value="Ribonuclease Inhibitor"/>
    <property type="match status" value="1"/>
</dbReference>
<proteinExistence type="predicted"/>
<evidence type="ECO:0000256" key="2">
    <source>
        <dbReference type="ARBA" id="ARBA00022737"/>
    </source>
</evidence>
<gene>
    <name evidence="4" type="ORF">LNQ49_11630</name>
</gene>
<feature type="transmembrane region" description="Helical" evidence="3">
    <location>
        <begin position="76"/>
        <end position="94"/>
    </location>
</feature>
<comment type="caution">
    <text evidence="4">The sequence shown here is derived from an EMBL/GenBank/DDBJ whole genome shotgun (WGS) entry which is preliminary data.</text>
</comment>
<dbReference type="InterPro" id="IPR025875">
    <property type="entry name" value="Leu-rich_rpt_4"/>
</dbReference>
<organism evidence="4 5">
    <name type="scientific">Flavobacterium pisciphilum</name>
    <dbReference type="NCBI Taxonomy" id="2893755"/>
    <lineage>
        <taxon>Bacteria</taxon>
        <taxon>Pseudomonadati</taxon>
        <taxon>Bacteroidota</taxon>
        <taxon>Flavobacteriia</taxon>
        <taxon>Flavobacteriales</taxon>
        <taxon>Flavobacteriaceae</taxon>
        <taxon>Flavobacterium</taxon>
    </lineage>
</organism>
<keyword evidence="3" id="KW-0472">Membrane</keyword>
<keyword evidence="3" id="KW-1133">Transmembrane helix</keyword>
<keyword evidence="5" id="KW-1185">Reference proteome</keyword>